<keyword evidence="3" id="KW-0285">Flavoprotein</keyword>
<feature type="compositionally biased region" description="Polar residues" evidence="6">
    <location>
        <begin position="1"/>
        <end position="10"/>
    </location>
</feature>
<name>A0A5C6GM45_METRR</name>
<dbReference type="InterPro" id="IPR006094">
    <property type="entry name" value="Oxid_FAD_bind_N"/>
</dbReference>
<organism evidence="8 9">
    <name type="scientific">Metarhizium rileyi (strain RCEF 4871)</name>
    <name type="common">Nomuraea rileyi</name>
    <dbReference type="NCBI Taxonomy" id="1649241"/>
    <lineage>
        <taxon>Eukaryota</taxon>
        <taxon>Fungi</taxon>
        <taxon>Dikarya</taxon>
        <taxon>Ascomycota</taxon>
        <taxon>Pezizomycotina</taxon>
        <taxon>Sordariomycetes</taxon>
        <taxon>Hypocreomycetidae</taxon>
        <taxon>Hypocreales</taxon>
        <taxon>Clavicipitaceae</taxon>
        <taxon>Metarhizium</taxon>
    </lineage>
</organism>
<dbReference type="InterPro" id="IPR012951">
    <property type="entry name" value="BBE"/>
</dbReference>
<dbReference type="Gene3D" id="3.40.462.20">
    <property type="match status" value="1"/>
</dbReference>
<dbReference type="Pfam" id="PF01565">
    <property type="entry name" value="FAD_binding_4"/>
    <property type="match status" value="1"/>
</dbReference>
<dbReference type="Pfam" id="PF08031">
    <property type="entry name" value="BBE"/>
    <property type="match status" value="1"/>
</dbReference>
<dbReference type="Proteomes" id="UP000317257">
    <property type="component" value="Unassembled WGS sequence"/>
</dbReference>
<protein>
    <recommendedName>
        <fullName evidence="7">FAD-binding PCMH-type domain-containing protein</fullName>
    </recommendedName>
</protein>
<dbReference type="Gene3D" id="3.30.465.10">
    <property type="match status" value="1"/>
</dbReference>
<evidence type="ECO:0000256" key="1">
    <source>
        <dbReference type="ARBA" id="ARBA00001974"/>
    </source>
</evidence>
<evidence type="ECO:0000256" key="2">
    <source>
        <dbReference type="ARBA" id="ARBA00005466"/>
    </source>
</evidence>
<evidence type="ECO:0000256" key="4">
    <source>
        <dbReference type="ARBA" id="ARBA00022827"/>
    </source>
</evidence>
<feature type="domain" description="FAD-binding PCMH-type" evidence="7">
    <location>
        <begin position="137"/>
        <end position="309"/>
    </location>
</feature>
<dbReference type="EMBL" id="SBHS01000003">
    <property type="protein sequence ID" value="TWU77213.1"/>
    <property type="molecule type" value="Genomic_DNA"/>
</dbReference>
<dbReference type="SUPFAM" id="SSF56176">
    <property type="entry name" value="FAD-binding/transporter-associated domain-like"/>
    <property type="match status" value="1"/>
</dbReference>
<keyword evidence="4" id="KW-0274">FAD</keyword>
<keyword evidence="5" id="KW-0560">Oxidoreductase</keyword>
<evidence type="ECO:0000256" key="5">
    <source>
        <dbReference type="ARBA" id="ARBA00023002"/>
    </source>
</evidence>
<gene>
    <name evidence="8" type="ORF">ED733_000185</name>
</gene>
<comment type="cofactor">
    <cofactor evidence="1">
        <name>FAD</name>
        <dbReference type="ChEBI" id="CHEBI:57692"/>
    </cofactor>
</comment>
<evidence type="ECO:0000259" key="7">
    <source>
        <dbReference type="PROSITE" id="PS51387"/>
    </source>
</evidence>
<dbReference type="PANTHER" id="PTHR42973">
    <property type="entry name" value="BINDING OXIDOREDUCTASE, PUTATIVE (AFU_ORTHOLOGUE AFUA_1G17690)-RELATED"/>
    <property type="match status" value="1"/>
</dbReference>
<dbReference type="GO" id="GO:0071949">
    <property type="term" value="F:FAD binding"/>
    <property type="evidence" value="ECO:0007669"/>
    <property type="project" value="InterPro"/>
</dbReference>
<dbReference type="GO" id="GO:0016491">
    <property type="term" value="F:oxidoreductase activity"/>
    <property type="evidence" value="ECO:0007669"/>
    <property type="project" value="UniProtKB-KW"/>
</dbReference>
<dbReference type="InterPro" id="IPR016169">
    <property type="entry name" value="FAD-bd_PCMH_sub2"/>
</dbReference>
<dbReference type="InterPro" id="IPR050416">
    <property type="entry name" value="FAD-linked_Oxidoreductase"/>
</dbReference>
<reference evidence="9" key="1">
    <citation type="submission" date="2018-12" db="EMBL/GenBank/DDBJ databases">
        <title>The complete genome of Metarhizium rileyi, a key fungal pathogen of Lepidoptera.</title>
        <authorList>
            <person name="Binneck E."/>
            <person name="Lastra C.C.L."/>
            <person name="Sosa-Gomez D.R."/>
        </authorList>
    </citation>
    <scope>NUCLEOTIDE SEQUENCE [LARGE SCALE GENOMIC DNA]</scope>
    <source>
        <strain evidence="9">Cep018-CH2</strain>
    </source>
</reference>
<evidence type="ECO:0000256" key="6">
    <source>
        <dbReference type="SAM" id="MobiDB-lite"/>
    </source>
</evidence>
<dbReference type="InterPro" id="IPR036318">
    <property type="entry name" value="FAD-bd_PCMH-like_sf"/>
</dbReference>
<dbReference type="PANTHER" id="PTHR42973:SF39">
    <property type="entry name" value="FAD-BINDING PCMH-TYPE DOMAIN-CONTAINING PROTEIN"/>
    <property type="match status" value="1"/>
</dbReference>
<evidence type="ECO:0000313" key="8">
    <source>
        <dbReference type="EMBL" id="TWU77213.1"/>
    </source>
</evidence>
<evidence type="ECO:0000256" key="3">
    <source>
        <dbReference type="ARBA" id="ARBA00022630"/>
    </source>
</evidence>
<dbReference type="PROSITE" id="PS51387">
    <property type="entry name" value="FAD_PCMH"/>
    <property type="match status" value="1"/>
</dbReference>
<comment type="similarity">
    <text evidence="2">Belongs to the oxygen-dependent FAD-linked oxidoreductase family.</text>
</comment>
<feature type="region of interest" description="Disordered" evidence="6">
    <location>
        <begin position="1"/>
        <end position="23"/>
    </location>
</feature>
<comment type="caution">
    <text evidence="8">The sequence shown here is derived from an EMBL/GenBank/DDBJ whole genome shotgun (WGS) entry which is preliminary data.</text>
</comment>
<evidence type="ECO:0000313" key="9">
    <source>
        <dbReference type="Proteomes" id="UP000317257"/>
    </source>
</evidence>
<dbReference type="AlphaFoldDB" id="A0A5C6GM45"/>
<dbReference type="InterPro" id="IPR016166">
    <property type="entry name" value="FAD-bd_PCMH"/>
</dbReference>
<proteinExistence type="inferred from homology"/>
<sequence length="582" mass="63338">MLPNADTTQSSPPPSYFPGLRPNWPWDRNGLDCTEEDNTDEALSSISLQISAAVEVSGDNNCVSISESPADQANAIARAVLNTIKENSSGQCGILMVDEDGRPRPIKIKVDASSNVPIATKGTAEWTVYTTPFNTRLQYEPIAVAVPTNIAQIAAAVTCAKKNNIPVAAKSGGHSFTSLGLGGENGHLVIQLDGLYNVELADDGTAKIQPGATIGHVAVELYNQGKRALSHGYCPAVGMGGHAAHGGYGMVSRKYGLTLDWMKNATVVLQNGTIVHCSESEHSDLFWAIRGAGSSFGIVAEYGFETFPAPEKVTNFGIVLDWNLEAAASGLLAFQTFAETMPSELSCQIDVRSTGYTLNGSYVGDEASLRETLETLLRKTGGHLEIHEGNWLDYVQLWSFGQPNINIIPPFENVHLPLYTTGALTPALSADKFRSFAKYIATAATKRGHSWSIQMFIHGGRSSAITARKIEATAYAHRDKFLIFQFTDFVPPGQEYPEDGLALGKEFRNILVDSLRNDQWGMYVNIPDSQLLTGEAQRLYWGKNLPRLETIKAEYDPDNLFRNPQSVQARARCATRPLSFMI</sequence>
<accession>A0A5C6GM45</accession>